<accession>A0A7E6EVE4</accession>
<dbReference type="Pfam" id="PF01607">
    <property type="entry name" value="CBM_14"/>
    <property type="match status" value="1"/>
</dbReference>
<gene>
    <name evidence="9" type="primary">LOC118763669</name>
</gene>
<protein>
    <submittedName>
        <fullName evidence="9">Uncharacterized protein LOC118763669</fullName>
    </submittedName>
</protein>
<dbReference type="Proteomes" id="UP000515154">
    <property type="component" value="Linkage group LG5"/>
</dbReference>
<keyword evidence="8" id="KW-1185">Reference proteome</keyword>
<evidence type="ECO:0000313" key="8">
    <source>
        <dbReference type="Proteomes" id="UP000515154"/>
    </source>
</evidence>
<dbReference type="SMART" id="SM00494">
    <property type="entry name" value="ChtBD2"/>
    <property type="match status" value="2"/>
</dbReference>
<sequence>MKAVATVLTYWSITSLLMLCVADRAPANPCMFVANQTTFLADPDGNCSTFYVCSNGHSLQLSCQPAGVWNEETSACVPRYSVFDHCSRKHTHEAVFCEEGLNGTNPYQDNCAHYFDCHPISSNGGRLLKRSGECPYPMLFNSGTRRCEPYRFVQCGPRYEPTEPCEYLSNRCQMEKNCEPCQQRFPSCSQLEDGLQPWSGQLWTSKFMTCKDQRVLYRGDCPSPNLPGIQSIFHPTLKICVSVKVTE</sequence>
<keyword evidence="1" id="KW-0147">Chitin-binding</keyword>
<evidence type="ECO:0000256" key="1">
    <source>
        <dbReference type="ARBA" id="ARBA00022669"/>
    </source>
</evidence>
<reference evidence="9" key="1">
    <citation type="submission" date="2025-08" db="UniProtKB">
        <authorList>
            <consortium name="RefSeq"/>
        </authorList>
    </citation>
    <scope>IDENTIFICATION</scope>
</reference>
<feature type="chain" id="PRO_5028827730" evidence="6">
    <location>
        <begin position="28"/>
        <end position="247"/>
    </location>
</feature>
<feature type="domain" description="Chitin-binding type-2" evidence="7">
    <location>
        <begin position="27"/>
        <end position="88"/>
    </location>
</feature>
<evidence type="ECO:0000259" key="7">
    <source>
        <dbReference type="PROSITE" id="PS50940"/>
    </source>
</evidence>
<dbReference type="AlphaFoldDB" id="A0A7E6EVE4"/>
<feature type="signal peptide" evidence="6">
    <location>
        <begin position="1"/>
        <end position="27"/>
    </location>
</feature>
<dbReference type="PROSITE" id="PS50940">
    <property type="entry name" value="CHIT_BIND_II"/>
    <property type="match status" value="2"/>
</dbReference>
<keyword evidence="2 6" id="KW-0732">Signal</keyword>
<feature type="domain" description="Chitin-binding type-2" evidence="7">
    <location>
        <begin position="94"/>
        <end position="157"/>
    </location>
</feature>
<dbReference type="InterPro" id="IPR002557">
    <property type="entry name" value="Chitin-bd_dom"/>
</dbReference>
<keyword evidence="4" id="KW-1015">Disulfide bond</keyword>
<evidence type="ECO:0000313" key="9">
    <source>
        <dbReference type="RefSeq" id="XP_036359313.1"/>
    </source>
</evidence>
<evidence type="ECO:0000256" key="5">
    <source>
        <dbReference type="ARBA" id="ARBA00023180"/>
    </source>
</evidence>
<dbReference type="GO" id="GO:0008061">
    <property type="term" value="F:chitin binding"/>
    <property type="evidence" value="ECO:0007669"/>
    <property type="project" value="UniProtKB-KW"/>
</dbReference>
<organism evidence="8 9">
    <name type="scientific">Octopus sinensis</name>
    <name type="common">East Asian common octopus</name>
    <dbReference type="NCBI Taxonomy" id="2607531"/>
    <lineage>
        <taxon>Eukaryota</taxon>
        <taxon>Metazoa</taxon>
        <taxon>Spiralia</taxon>
        <taxon>Lophotrochozoa</taxon>
        <taxon>Mollusca</taxon>
        <taxon>Cephalopoda</taxon>
        <taxon>Coleoidea</taxon>
        <taxon>Octopodiformes</taxon>
        <taxon>Octopoda</taxon>
        <taxon>Incirrata</taxon>
        <taxon>Octopodidae</taxon>
        <taxon>Octopus</taxon>
    </lineage>
</organism>
<proteinExistence type="predicted"/>
<dbReference type="PANTHER" id="PTHR23301">
    <property type="entry name" value="CHITIN BINDING PERITROPHIN-A"/>
    <property type="match status" value="1"/>
</dbReference>
<evidence type="ECO:0000256" key="3">
    <source>
        <dbReference type="ARBA" id="ARBA00022737"/>
    </source>
</evidence>
<dbReference type="GO" id="GO:0005576">
    <property type="term" value="C:extracellular region"/>
    <property type="evidence" value="ECO:0007669"/>
    <property type="project" value="InterPro"/>
</dbReference>
<dbReference type="InterPro" id="IPR051940">
    <property type="entry name" value="Chitin_bind-dev_reg"/>
</dbReference>
<evidence type="ECO:0000256" key="2">
    <source>
        <dbReference type="ARBA" id="ARBA00022729"/>
    </source>
</evidence>
<dbReference type="RefSeq" id="XP_036359313.1">
    <property type="nucleotide sequence ID" value="XM_036503420.1"/>
</dbReference>
<evidence type="ECO:0000256" key="6">
    <source>
        <dbReference type="SAM" id="SignalP"/>
    </source>
</evidence>
<evidence type="ECO:0000256" key="4">
    <source>
        <dbReference type="ARBA" id="ARBA00023157"/>
    </source>
</evidence>
<keyword evidence="5" id="KW-0325">Glycoprotein</keyword>
<keyword evidence="3" id="KW-0677">Repeat</keyword>
<dbReference type="KEGG" id="osn:118763669"/>
<dbReference type="SUPFAM" id="SSF57625">
    <property type="entry name" value="Invertebrate chitin-binding proteins"/>
    <property type="match status" value="2"/>
</dbReference>
<dbReference type="PANTHER" id="PTHR23301:SF0">
    <property type="entry name" value="CHITIN-BINDING TYPE-2 DOMAIN-CONTAINING PROTEIN-RELATED"/>
    <property type="match status" value="1"/>
</dbReference>
<dbReference type="InterPro" id="IPR036508">
    <property type="entry name" value="Chitin-bd_dom_sf"/>
</dbReference>
<dbReference type="Gene3D" id="2.170.140.10">
    <property type="entry name" value="Chitin binding domain"/>
    <property type="match status" value="2"/>
</dbReference>
<name>A0A7E6EVE4_9MOLL</name>